<dbReference type="EMBL" id="JABVEC010000011">
    <property type="protein sequence ID" value="MBC6467017.1"/>
    <property type="molecule type" value="Genomic_DNA"/>
</dbReference>
<evidence type="ECO:0000256" key="2">
    <source>
        <dbReference type="ARBA" id="ARBA00005779"/>
    </source>
</evidence>
<evidence type="ECO:0000313" key="9">
    <source>
        <dbReference type="Proteomes" id="UP000805614"/>
    </source>
</evidence>
<name>A0ABR7LQ84_9ACTN</name>
<comment type="subcellular location">
    <subcellularLocation>
        <location evidence="1">Cell membrane</location>
        <topology evidence="1">Multi-pass membrane protein</topology>
    </subcellularLocation>
</comment>
<feature type="transmembrane region" description="Helical" evidence="7">
    <location>
        <begin position="51"/>
        <end position="71"/>
    </location>
</feature>
<proteinExistence type="inferred from homology"/>
<protein>
    <submittedName>
        <fullName evidence="8">DUF350 domain-containing protein</fullName>
    </submittedName>
</protein>
<gene>
    <name evidence="8" type="ORF">HKK74_16120</name>
</gene>
<keyword evidence="9" id="KW-1185">Reference proteome</keyword>
<feature type="transmembrane region" description="Helical" evidence="7">
    <location>
        <begin position="83"/>
        <end position="101"/>
    </location>
</feature>
<evidence type="ECO:0000256" key="5">
    <source>
        <dbReference type="ARBA" id="ARBA00022989"/>
    </source>
</evidence>
<keyword evidence="3" id="KW-1003">Cell membrane</keyword>
<dbReference type="RefSeq" id="WP_187244038.1">
    <property type="nucleotide sequence ID" value="NZ_BAAAOK010000004.1"/>
</dbReference>
<evidence type="ECO:0000256" key="7">
    <source>
        <dbReference type="SAM" id="Phobius"/>
    </source>
</evidence>
<keyword evidence="5 7" id="KW-1133">Transmembrane helix</keyword>
<keyword evidence="4 7" id="KW-0812">Transmembrane</keyword>
<evidence type="ECO:0000256" key="6">
    <source>
        <dbReference type="ARBA" id="ARBA00023136"/>
    </source>
</evidence>
<evidence type="ECO:0000313" key="8">
    <source>
        <dbReference type="EMBL" id="MBC6467017.1"/>
    </source>
</evidence>
<sequence length="163" mass="16104">MLEDLINEGGAALAYGAVGVGLMALGFLVVDLLTPGKLGQLIWAERNRGAGLVLAAKLLGVGAIVTTAILTSEDTLGEGLVSTVVYGVLGIVLTSLAFIVLDAITPGRLGAIVVETVAGDAGDERDAPAATSRATAGTGIHPACWVVAATDLATAAIIAAAIS</sequence>
<dbReference type="Pfam" id="PF03994">
    <property type="entry name" value="DUF350"/>
    <property type="match status" value="1"/>
</dbReference>
<keyword evidence="6 7" id="KW-0472">Membrane</keyword>
<dbReference type="Proteomes" id="UP000805614">
    <property type="component" value="Unassembled WGS sequence"/>
</dbReference>
<reference evidence="8 9" key="1">
    <citation type="submission" date="2020-06" db="EMBL/GenBank/DDBJ databases">
        <title>Actinomadura xiongansis sp. nov., isolated from soil of Baiyangdian.</title>
        <authorList>
            <person name="Zhang X."/>
        </authorList>
    </citation>
    <scope>NUCLEOTIDE SEQUENCE [LARGE SCALE GENOMIC DNA]</scope>
    <source>
        <strain evidence="8 9">HBUM206468</strain>
    </source>
</reference>
<organism evidence="8 9">
    <name type="scientific">Actinomadura alba</name>
    <dbReference type="NCBI Taxonomy" id="406431"/>
    <lineage>
        <taxon>Bacteria</taxon>
        <taxon>Bacillati</taxon>
        <taxon>Actinomycetota</taxon>
        <taxon>Actinomycetes</taxon>
        <taxon>Streptosporangiales</taxon>
        <taxon>Thermomonosporaceae</taxon>
        <taxon>Actinomadura</taxon>
    </lineage>
</organism>
<comment type="caution">
    <text evidence="8">The sequence shown here is derived from an EMBL/GenBank/DDBJ whole genome shotgun (WGS) entry which is preliminary data.</text>
</comment>
<comment type="similarity">
    <text evidence="2">Belongs to the UPF0719 family.</text>
</comment>
<accession>A0ABR7LQ84</accession>
<dbReference type="InterPro" id="IPR007140">
    <property type="entry name" value="DUF350"/>
</dbReference>
<evidence type="ECO:0000256" key="3">
    <source>
        <dbReference type="ARBA" id="ARBA00022475"/>
    </source>
</evidence>
<evidence type="ECO:0000256" key="1">
    <source>
        <dbReference type="ARBA" id="ARBA00004651"/>
    </source>
</evidence>
<feature type="transmembrane region" description="Helical" evidence="7">
    <location>
        <begin position="12"/>
        <end position="30"/>
    </location>
</feature>
<evidence type="ECO:0000256" key="4">
    <source>
        <dbReference type="ARBA" id="ARBA00022692"/>
    </source>
</evidence>